<name>A0A0B2P443_GLYSO</name>
<gene>
    <name evidence="1" type="ORF">glysoja_036663</name>
</gene>
<sequence>MIEHVVVVFHHACQHQLVGFVVEDVVQFPCLELNEMWWQHLDELRTVLGKFFNLLGTNSCSNSYVQSSLELVA</sequence>
<protein>
    <submittedName>
        <fullName evidence="1">Uncharacterized protein</fullName>
    </submittedName>
</protein>
<evidence type="ECO:0000313" key="1">
    <source>
        <dbReference type="EMBL" id="KHN04066.1"/>
    </source>
</evidence>
<dbReference type="Proteomes" id="UP000053555">
    <property type="component" value="Unassembled WGS sequence"/>
</dbReference>
<proteinExistence type="predicted"/>
<dbReference type="AlphaFoldDB" id="A0A0B2P443"/>
<dbReference type="EMBL" id="KN669577">
    <property type="protein sequence ID" value="KHN04066.1"/>
    <property type="molecule type" value="Genomic_DNA"/>
</dbReference>
<organism evidence="1">
    <name type="scientific">Glycine soja</name>
    <name type="common">Wild soybean</name>
    <dbReference type="NCBI Taxonomy" id="3848"/>
    <lineage>
        <taxon>Eukaryota</taxon>
        <taxon>Viridiplantae</taxon>
        <taxon>Streptophyta</taxon>
        <taxon>Embryophyta</taxon>
        <taxon>Tracheophyta</taxon>
        <taxon>Spermatophyta</taxon>
        <taxon>Magnoliopsida</taxon>
        <taxon>eudicotyledons</taxon>
        <taxon>Gunneridae</taxon>
        <taxon>Pentapetalae</taxon>
        <taxon>rosids</taxon>
        <taxon>fabids</taxon>
        <taxon>Fabales</taxon>
        <taxon>Fabaceae</taxon>
        <taxon>Papilionoideae</taxon>
        <taxon>50 kb inversion clade</taxon>
        <taxon>NPAAA clade</taxon>
        <taxon>indigoferoid/millettioid clade</taxon>
        <taxon>Phaseoleae</taxon>
        <taxon>Glycine</taxon>
        <taxon>Glycine subgen. Soja</taxon>
    </lineage>
</organism>
<reference evidence="1" key="1">
    <citation type="submission" date="2014-07" db="EMBL/GenBank/DDBJ databases">
        <title>Identification of a novel salt tolerance gene in wild soybean by whole-genome sequencing.</title>
        <authorList>
            <person name="Lam H.-M."/>
            <person name="Qi X."/>
            <person name="Li M.-W."/>
            <person name="Liu X."/>
            <person name="Xie M."/>
            <person name="Ni M."/>
            <person name="Xu X."/>
        </authorList>
    </citation>
    <scope>NUCLEOTIDE SEQUENCE [LARGE SCALE GENOMIC DNA]</scope>
    <source>
        <tissue evidence="1">Root</tissue>
    </source>
</reference>
<accession>A0A0B2P443</accession>